<feature type="compositionally biased region" description="Polar residues" evidence="1">
    <location>
        <begin position="488"/>
        <end position="499"/>
    </location>
</feature>
<dbReference type="Proteomes" id="UP000007431">
    <property type="component" value="Unassembled WGS sequence"/>
</dbReference>
<feature type="compositionally biased region" description="Polar residues" evidence="1">
    <location>
        <begin position="571"/>
        <end position="608"/>
    </location>
</feature>
<dbReference type="PANTHER" id="PTHR48125:SF10">
    <property type="entry name" value="OS12G0136300 PROTEIN"/>
    <property type="match status" value="1"/>
</dbReference>
<evidence type="ECO:0000313" key="3">
    <source>
        <dbReference type="Proteomes" id="UP000007431"/>
    </source>
</evidence>
<reference evidence="2 3" key="1">
    <citation type="journal article" date="2010" name="Nat. Biotechnol.">
        <title>Genome sequence of the model mushroom Schizophyllum commune.</title>
        <authorList>
            <person name="Ohm R.A."/>
            <person name="de Jong J.F."/>
            <person name="Lugones L.G."/>
            <person name="Aerts A."/>
            <person name="Kothe E."/>
            <person name="Stajich J.E."/>
            <person name="de Vries R.P."/>
            <person name="Record E."/>
            <person name="Levasseur A."/>
            <person name="Baker S.E."/>
            <person name="Bartholomew K.A."/>
            <person name="Coutinho P.M."/>
            <person name="Erdmann S."/>
            <person name="Fowler T.J."/>
            <person name="Gathman A.C."/>
            <person name="Lombard V."/>
            <person name="Henrissat B."/>
            <person name="Knabe N."/>
            <person name="Kuees U."/>
            <person name="Lilly W.W."/>
            <person name="Lindquist E."/>
            <person name="Lucas S."/>
            <person name="Magnuson J.K."/>
            <person name="Piumi F."/>
            <person name="Raudaskoski M."/>
            <person name="Salamov A."/>
            <person name="Schmutz J."/>
            <person name="Schwarze F.W.M.R."/>
            <person name="vanKuyk P.A."/>
            <person name="Horton J.S."/>
            <person name="Grigoriev I.V."/>
            <person name="Woesten H.A.B."/>
        </authorList>
    </citation>
    <scope>NUCLEOTIDE SEQUENCE [LARGE SCALE GENOMIC DNA]</scope>
    <source>
        <strain evidence="3">H4-8 / FGSC 9210</strain>
    </source>
</reference>
<dbReference type="GeneID" id="9588730"/>
<dbReference type="eggNOG" id="ENOG502RY3Y">
    <property type="taxonomic scope" value="Eukaryota"/>
</dbReference>
<feature type="compositionally biased region" description="Basic and acidic residues" evidence="1">
    <location>
        <begin position="504"/>
        <end position="516"/>
    </location>
</feature>
<dbReference type="OMA" id="ALRCTTN"/>
<sequence>MDYSSDPRTRTASNSTLTDAAVADAFHSYLKSSLAQARAERLIDADMLATAEADQLMITGPALCLYFAALRCTTSPPSVPLPRPRKAQRDDGGPPRAPVDLSFENCPPQFTSFLRVWAGTVPAIQSLAPEAQHDLARIICGLQPINHTASDTVRGLAEDMRAVAIEISQRRSFQDRYAEDLQAAIDAANGISGSSENGGKPRVQHTSFVPPPAYDSAVGGPSGAGPSSAGPSGTQQLSPPATPTTSSPQHLSPPTTTQHLPPTTSQHLSPPVTPTASTSATGRRSRTPSPSMLIPEATATLMAIRETLYACILDVLSPSNGPDGSNKAFLDKLRTTFREDPAKAYYTTVALAILHFARFGVVAESGRITGVLGTEITLDTCPRALRPLMTALVHIARTAKAFEEEDDERMALALSEGREEAEANDGETIKLGATRLERVRKMLEGGVGWAYEEEEGAARDDAPRGRARAPPTPPKDAPPLPPRHSQDDASSPYPTASGTPPTPPKDKTSFSRRDASGRGIGSSFTALFKPETAKEAAKDMMRSSLGRSGTAGSGRASLEGRSSLESRHSTESANNRYSSYVPQSSYAPQPMSGRSTSDSPRNSADGHQSTTAAYAALRNTQAFPSTEPLHIAKNTQGARGGSPTGRTLALANAINELALRLTSLGPFRERARAVFGVLAGL</sequence>
<keyword evidence="3" id="KW-1185">Reference proteome</keyword>
<feature type="compositionally biased region" description="Low complexity" evidence="1">
    <location>
        <begin position="542"/>
        <end position="557"/>
    </location>
</feature>
<feature type="region of interest" description="Disordered" evidence="1">
    <location>
        <begin position="453"/>
        <end position="608"/>
    </location>
</feature>
<gene>
    <name evidence="2" type="ORF">SCHCODRAFT_257822</name>
</gene>
<dbReference type="AlphaFoldDB" id="D8QAE4"/>
<name>D8QAE4_SCHCM</name>
<dbReference type="VEuPathDB" id="FungiDB:SCHCODRAFT_02669242"/>
<accession>D8QAE4</accession>
<feature type="compositionally biased region" description="Low complexity" evidence="1">
    <location>
        <begin position="216"/>
        <end position="281"/>
    </location>
</feature>
<organism evidence="3">
    <name type="scientific">Schizophyllum commune (strain H4-8 / FGSC 9210)</name>
    <name type="common">Split gill fungus</name>
    <dbReference type="NCBI Taxonomy" id="578458"/>
    <lineage>
        <taxon>Eukaryota</taxon>
        <taxon>Fungi</taxon>
        <taxon>Dikarya</taxon>
        <taxon>Basidiomycota</taxon>
        <taxon>Agaricomycotina</taxon>
        <taxon>Agaricomycetes</taxon>
        <taxon>Agaricomycetidae</taxon>
        <taxon>Agaricales</taxon>
        <taxon>Schizophyllaceae</taxon>
        <taxon>Schizophyllum</taxon>
    </lineage>
</organism>
<dbReference type="HOGENOM" id="CLU_025806_0_0_1"/>
<dbReference type="KEGG" id="scm:SCHCO_02669242"/>
<dbReference type="PANTHER" id="PTHR48125">
    <property type="entry name" value="LP07818P1"/>
    <property type="match status" value="1"/>
</dbReference>
<dbReference type="STRING" id="578458.D8QAE4"/>
<feature type="region of interest" description="Disordered" evidence="1">
    <location>
        <begin position="189"/>
        <end position="293"/>
    </location>
</feature>
<dbReference type="InParanoid" id="D8QAE4"/>
<dbReference type="OrthoDB" id="3360715at2759"/>
<evidence type="ECO:0000256" key="1">
    <source>
        <dbReference type="SAM" id="MobiDB-lite"/>
    </source>
</evidence>
<dbReference type="RefSeq" id="XP_003030290.1">
    <property type="nucleotide sequence ID" value="XM_003030244.1"/>
</dbReference>
<feature type="region of interest" description="Disordered" evidence="1">
    <location>
        <begin position="77"/>
        <end position="99"/>
    </location>
</feature>
<feature type="compositionally biased region" description="Pro residues" evidence="1">
    <location>
        <begin position="470"/>
        <end position="482"/>
    </location>
</feature>
<feature type="compositionally biased region" description="Basic and acidic residues" evidence="1">
    <location>
        <begin position="531"/>
        <end position="541"/>
    </location>
</feature>
<evidence type="ECO:0000313" key="2">
    <source>
        <dbReference type="EMBL" id="EFI95387.1"/>
    </source>
</evidence>
<dbReference type="EMBL" id="GL377308">
    <property type="protein sequence ID" value="EFI95387.1"/>
    <property type="molecule type" value="Genomic_DNA"/>
</dbReference>
<proteinExistence type="predicted"/>
<protein>
    <submittedName>
        <fullName evidence="2">Uncharacterized protein</fullName>
    </submittedName>
</protein>